<dbReference type="GO" id="GO:0005524">
    <property type="term" value="F:ATP binding"/>
    <property type="evidence" value="ECO:0007669"/>
    <property type="project" value="UniProtKB-KW"/>
</dbReference>
<dbReference type="InterPro" id="IPR036097">
    <property type="entry name" value="HisK_dim/P_sf"/>
</dbReference>
<feature type="transmembrane region" description="Helical" evidence="12">
    <location>
        <begin position="264"/>
        <end position="284"/>
    </location>
</feature>
<dbReference type="SUPFAM" id="SSF47384">
    <property type="entry name" value="Homodimeric domain of signal transducing histidine kinase"/>
    <property type="match status" value="1"/>
</dbReference>
<dbReference type="EMBL" id="JACJVP010000050">
    <property type="protein sequence ID" value="MBB6674646.1"/>
    <property type="molecule type" value="Genomic_DNA"/>
</dbReference>
<dbReference type="Pfam" id="PF00072">
    <property type="entry name" value="Response_reg"/>
    <property type="match status" value="1"/>
</dbReference>
<dbReference type="InterPro" id="IPR004358">
    <property type="entry name" value="Sig_transdc_His_kin-like_C"/>
</dbReference>
<dbReference type="InterPro" id="IPR003594">
    <property type="entry name" value="HATPase_dom"/>
</dbReference>
<keyword evidence="5" id="KW-0808">Transferase</keyword>
<evidence type="ECO:0000313" key="16">
    <source>
        <dbReference type="Proteomes" id="UP000547209"/>
    </source>
</evidence>
<keyword evidence="12" id="KW-0472">Membrane</keyword>
<dbReference type="PANTHER" id="PTHR43047:SF72">
    <property type="entry name" value="OSMOSENSING HISTIDINE PROTEIN KINASE SLN1"/>
    <property type="match status" value="1"/>
</dbReference>
<dbReference type="EC" id="2.7.13.3" evidence="3"/>
<evidence type="ECO:0000256" key="11">
    <source>
        <dbReference type="PROSITE-ProRule" id="PRU00169"/>
    </source>
</evidence>
<dbReference type="RefSeq" id="WP_185672509.1">
    <property type="nucleotide sequence ID" value="NZ_JACJVP010000050.1"/>
</dbReference>
<dbReference type="SMART" id="SM00388">
    <property type="entry name" value="HisKA"/>
    <property type="match status" value="1"/>
</dbReference>
<protein>
    <recommendedName>
        <fullName evidence="10">Circadian input-output histidine kinase CikA</fullName>
        <ecNumber evidence="3">2.7.13.3</ecNumber>
    </recommendedName>
</protein>
<dbReference type="SUPFAM" id="SSF55874">
    <property type="entry name" value="ATPase domain of HSP90 chaperone/DNA topoisomerase II/histidine kinase"/>
    <property type="match status" value="2"/>
</dbReference>
<dbReference type="AlphaFoldDB" id="A0A7X0RW12"/>
<feature type="domain" description="Histidine kinase" evidence="13">
    <location>
        <begin position="891"/>
        <end position="990"/>
    </location>
</feature>
<evidence type="ECO:0000256" key="5">
    <source>
        <dbReference type="ARBA" id="ARBA00022679"/>
    </source>
</evidence>
<evidence type="ECO:0000256" key="12">
    <source>
        <dbReference type="SAM" id="Phobius"/>
    </source>
</evidence>
<dbReference type="Gene3D" id="3.30.565.10">
    <property type="entry name" value="Histidine kinase-like ATPase, C-terminal domain"/>
    <property type="match status" value="2"/>
</dbReference>
<comment type="similarity">
    <text evidence="2">In the N-terminal section; belongs to the phytochrome family.</text>
</comment>
<dbReference type="InterPro" id="IPR005467">
    <property type="entry name" value="His_kinase_dom"/>
</dbReference>
<dbReference type="Pfam" id="PF00512">
    <property type="entry name" value="HisKA"/>
    <property type="match status" value="1"/>
</dbReference>
<dbReference type="InterPro" id="IPR011623">
    <property type="entry name" value="7TMR_DISM_rcpt_extracell_dom1"/>
</dbReference>
<comment type="caution">
    <text evidence="15">The sequence shown here is derived from an EMBL/GenBank/DDBJ whole genome shotgun (WGS) entry which is preliminary data.</text>
</comment>
<accession>A0A7X0RW12</accession>
<dbReference type="InterPro" id="IPR003661">
    <property type="entry name" value="HisK_dim/P_dom"/>
</dbReference>
<dbReference type="Gene3D" id="3.40.50.2300">
    <property type="match status" value="1"/>
</dbReference>
<dbReference type="GO" id="GO:0000155">
    <property type="term" value="F:phosphorelay sensor kinase activity"/>
    <property type="evidence" value="ECO:0007669"/>
    <property type="project" value="InterPro"/>
</dbReference>
<dbReference type="PANTHER" id="PTHR43047">
    <property type="entry name" value="TWO-COMPONENT HISTIDINE PROTEIN KINASE"/>
    <property type="match status" value="1"/>
</dbReference>
<sequence>MKDGILDLRDWSLDKDGAVRLNGSWSFHWGELLETADSLGTDHPQADTLAKVPGEWSQYGKPGRGYATYRLKVVNVGVSGTLGLRIPAIAPAYKIIADGQVIAQAGTVGTDRFSTVSAYRPQTVVFKPQGESFDLLLQVANEIYPAGGIWFSLTLGTEQHMQDSNMLKTMGDMAMFGASALIGFYQIAVYLLRREERSTLYFGICCLLGACRIWVIDGIYVVNIFPQVDIHTIIKVEYLTYFGGVTVASLFVKELYPKEFNRTVINAMVGIGSVFIGAVIFLPAEIFTYLINYFNLLSLVSLAYFVYGFGLALRRGRSGALLQLFGWFSFLGAVCHDVLSSNGRIIWIDAPLGLYGFIFLVFMESLELARRFTNAYRVIGAMSEELIDLNRMKDEFLANTSHELKTPLHGILNLSLALKEGKSGPVSGEQREQLDVVVGVARRMSNLINDILDLSRLKNSGIQLELKPVDVRAVISSQQEIFLNYIGDKPVALRLEWPESLPDALADESRLLQIAYNLIGNAIKFTPEGEVKVTAWASGNILSISVSDTGIGIEANKLDAIFQSFEQLGTSVAREYGGAGLGLGIARRLVELHGGTITVASAPGQGSVFTFTLPVSDSKAAARPPSPLTADLVSPERLGIRRVMLETAATIAPDSVVKREHSILAVDDDPINLQVLRAIFADEPYEIVTASSGAEALERLAKDGNKIGLVILDVMMPGLTGYETCRRIRGEHALSELPILLTTVRSGPDDVMHGFEAGANDYLSKPFQAYELRARARTLLEMKRSAEEAVRTEMAFLQAQIKPHFLYNALNTIVSLTLDEPQTAHDLLLYLSRYLRGSFDFKNKERLVPLRKELELAEAYLRIEQARFGRRLRVRYELDEVSDCLLPPLTLQPLVENAVRHGLTKKEDGGIVTVSVRADAENIVISVEDDGVGMSEPAERILSRDGDGNGGGVGLRNIHQRMLRQFGRGLEMESADGKGTKATLRIPRAAKAVKEGRA</sequence>
<dbReference type="SMART" id="SM00448">
    <property type="entry name" value="REC"/>
    <property type="match status" value="1"/>
</dbReference>
<dbReference type="Pfam" id="PF02518">
    <property type="entry name" value="HATPase_c"/>
    <property type="match status" value="2"/>
</dbReference>
<dbReference type="PROSITE" id="PS50109">
    <property type="entry name" value="HIS_KIN"/>
    <property type="match status" value="2"/>
</dbReference>
<dbReference type="SUPFAM" id="SSF52172">
    <property type="entry name" value="CheY-like"/>
    <property type="match status" value="1"/>
</dbReference>
<keyword evidence="16" id="KW-1185">Reference proteome</keyword>
<dbReference type="Pfam" id="PF07695">
    <property type="entry name" value="7TMR-DISM_7TM"/>
    <property type="match status" value="1"/>
</dbReference>
<evidence type="ECO:0000259" key="14">
    <source>
        <dbReference type="PROSITE" id="PS50110"/>
    </source>
</evidence>
<dbReference type="GO" id="GO:0009927">
    <property type="term" value="F:histidine phosphotransfer kinase activity"/>
    <property type="evidence" value="ECO:0007669"/>
    <property type="project" value="TreeGrafter"/>
</dbReference>
<dbReference type="PRINTS" id="PR00344">
    <property type="entry name" value="BCTRLSENSOR"/>
</dbReference>
<dbReference type="FunFam" id="3.30.565.10:FF:000010">
    <property type="entry name" value="Sensor histidine kinase RcsC"/>
    <property type="match status" value="1"/>
</dbReference>
<keyword evidence="6" id="KW-0547">Nucleotide-binding</keyword>
<keyword evidence="12" id="KW-0812">Transmembrane</keyword>
<evidence type="ECO:0000256" key="9">
    <source>
        <dbReference type="ARBA" id="ARBA00023012"/>
    </source>
</evidence>
<feature type="domain" description="Histidine kinase" evidence="13">
    <location>
        <begin position="399"/>
        <end position="617"/>
    </location>
</feature>
<feature type="transmembrane region" description="Helical" evidence="12">
    <location>
        <begin position="233"/>
        <end position="252"/>
    </location>
</feature>
<dbReference type="Pfam" id="PF06580">
    <property type="entry name" value="His_kinase"/>
    <property type="match status" value="1"/>
</dbReference>
<gene>
    <name evidence="15" type="ORF">H7C19_28585</name>
</gene>
<dbReference type="CDD" id="cd00082">
    <property type="entry name" value="HisKA"/>
    <property type="match status" value="1"/>
</dbReference>
<reference evidence="15 16" key="1">
    <citation type="submission" date="2020-08" db="EMBL/GenBank/DDBJ databases">
        <title>Cohnella phylogeny.</title>
        <authorList>
            <person name="Dunlap C."/>
        </authorList>
    </citation>
    <scope>NUCLEOTIDE SEQUENCE [LARGE SCALE GENOMIC DNA]</scope>
    <source>
        <strain evidence="15 16">DSM 28246</strain>
    </source>
</reference>
<evidence type="ECO:0000256" key="1">
    <source>
        <dbReference type="ARBA" id="ARBA00000085"/>
    </source>
</evidence>
<dbReference type="SMART" id="SM00387">
    <property type="entry name" value="HATPase_c"/>
    <property type="match status" value="2"/>
</dbReference>
<dbReference type="InterPro" id="IPR010559">
    <property type="entry name" value="Sig_transdc_His_kin_internal"/>
</dbReference>
<keyword evidence="9" id="KW-0902">Two-component regulatory system</keyword>
<keyword evidence="8" id="KW-0067">ATP-binding</keyword>
<evidence type="ECO:0000256" key="4">
    <source>
        <dbReference type="ARBA" id="ARBA00022553"/>
    </source>
</evidence>
<feature type="transmembrane region" description="Helical" evidence="12">
    <location>
        <begin position="173"/>
        <end position="192"/>
    </location>
</feature>
<proteinExistence type="inferred from homology"/>
<evidence type="ECO:0000256" key="10">
    <source>
        <dbReference type="ARBA" id="ARBA00074306"/>
    </source>
</evidence>
<evidence type="ECO:0000313" key="15">
    <source>
        <dbReference type="EMBL" id="MBB6674646.1"/>
    </source>
</evidence>
<dbReference type="PROSITE" id="PS50110">
    <property type="entry name" value="RESPONSE_REGULATORY"/>
    <property type="match status" value="1"/>
</dbReference>
<feature type="transmembrane region" description="Helical" evidence="12">
    <location>
        <begin position="345"/>
        <end position="363"/>
    </location>
</feature>
<dbReference type="InterPro" id="IPR036890">
    <property type="entry name" value="HATPase_C_sf"/>
</dbReference>
<feature type="transmembrane region" description="Helical" evidence="12">
    <location>
        <begin position="199"/>
        <end position="221"/>
    </location>
</feature>
<dbReference type="InterPro" id="IPR011006">
    <property type="entry name" value="CheY-like_superfamily"/>
</dbReference>
<comment type="catalytic activity">
    <reaction evidence="1">
        <text>ATP + protein L-histidine = ADP + protein N-phospho-L-histidine.</text>
        <dbReference type="EC" id="2.7.13.3"/>
    </reaction>
</comment>
<evidence type="ECO:0000256" key="8">
    <source>
        <dbReference type="ARBA" id="ARBA00022840"/>
    </source>
</evidence>
<dbReference type="GO" id="GO:0005886">
    <property type="term" value="C:plasma membrane"/>
    <property type="evidence" value="ECO:0007669"/>
    <property type="project" value="TreeGrafter"/>
</dbReference>
<dbReference type="InterPro" id="IPR001789">
    <property type="entry name" value="Sig_transdc_resp-reg_receiver"/>
</dbReference>
<name>A0A7X0RW12_9BACL</name>
<dbReference type="CDD" id="cd16922">
    <property type="entry name" value="HATPase_EvgS-ArcB-TorS-like"/>
    <property type="match status" value="1"/>
</dbReference>
<evidence type="ECO:0000256" key="2">
    <source>
        <dbReference type="ARBA" id="ARBA00006402"/>
    </source>
</evidence>
<feature type="modified residue" description="4-aspartylphosphate" evidence="11">
    <location>
        <position position="713"/>
    </location>
</feature>
<keyword evidence="12" id="KW-1133">Transmembrane helix</keyword>
<evidence type="ECO:0000256" key="6">
    <source>
        <dbReference type="ARBA" id="ARBA00022741"/>
    </source>
</evidence>
<evidence type="ECO:0000256" key="3">
    <source>
        <dbReference type="ARBA" id="ARBA00012438"/>
    </source>
</evidence>
<dbReference type="Gene3D" id="1.10.287.130">
    <property type="match status" value="1"/>
</dbReference>
<feature type="domain" description="Response regulatory" evidence="14">
    <location>
        <begin position="662"/>
        <end position="780"/>
    </location>
</feature>
<evidence type="ECO:0000259" key="13">
    <source>
        <dbReference type="PROSITE" id="PS50109"/>
    </source>
</evidence>
<keyword evidence="7" id="KW-0418">Kinase</keyword>
<keyword evidence="4 11" id="KW-0597">Phosphoprotein</keyword>
<dbReference type="Proteomes" id="UP000547209">
    <property type="component" value="Unassembled WGS sequence"/>
</dbReference>
<organism evidence="15 16">
    <name type="scientific">Cohnella nanjingensis</name>
    <dbReference type="NCBI Taxonomy" id="1387779"/>
    <lineage>
        <taxon>Bacteria</taxon>
        <taxon>Bacillati</taxon>
        <taxon>Bacillota</taxon>
        <taxon>Bacilli</taxon>
        <taxon>Bacillales</taxon>
        <taxon>Paenibacillaceae</taxon>
        <taxon>Cohnella</taxon>
    </lineage>
</organism>
<evidence type="ECO:0000256" key="7">
    <source>
        <dbReference type="ARBA" id="ARBA00022777"/>
    </source>
</evidence>
<feature type="transmembrane region" description="Helical" evidence="12">
    <location>
        <begin position="290"/>
        <end position="313"/>
    </location>
</feature>